<protein>
    <recommendedName>
        <fullName evidence="9">Potassium-transporting ATPase potassium-binding subunit</fullName>
    </recommendedName>
    <alternativeName>
        <fullName evidence="9">ATP phosphohydrolase [potassium-transporting] A chain</fullName>
    </alternativeName>
    <alternativeName>
        <fullName evidence="9">Potassium-binding and translocating subunit A</fullName>
    </alternativeName>
    <alternativeName>
        <fullName evidence="9">Potassium-translocating ATPase A chain</fullName>
    </alternativeName>
</protein>
<dbReference type="InterPro" id="IPR004623">
    <property type="entry name" value="KdpA"/>
</dbReference>
<proteinExistence type="inferred from homology"/>
<evidence type="ECO:0000256" key="4">
    <source>
        <dbReference type="ARBA" id="ARBA00022692"/>
    </source>
</evidence>
<dbReference type="HAMAP" id="MF_00275">
    <property type="entry name" value="KdpA"/>
    <property type="match status" value="1"/>
</dbReference>
<evidence type="ECO:0000256" key="3">
    <source>
        <dbReference type="ARBA" id="ARBA00022538"/>
    </source>
</evidence>
<feature type="transmembrane region" description="Helical" evidence="9">
    <location>
        <begin position="170"/>
        <end position="188"/>
    </location>
</feature>
<keyword evidence="2 9" id="KW-1003">Cell membrane</keyword>
<dbReference type="GO" id="GO:0008556">
    <property type="term" value="F:P-type potassium transmembrane transporter activity"/>
    <property type="evidence" value="ECO:0007669"/>
    <property type="project" value="InterPro"/>
</dbReference>
<dbReference type="RefSeq" id="WP_167298647.1">
    <property type="nucleotide sequence ID" value="NZ_JAASQV010000001.1"/>
</dbReference>
<evidence type="ECO:0000256" key="7">
    <source>
        <dbReference type="ARBA" id="ARBA00023065"/>
    </source>
</evidence>
<keyword evidence="3 9" id="KW-0633">Potassium transport</keyword>
<feature type="transmembrane region" description="Helical" evidence="9">
    <location>
        <begin position="6"/>
        <end position="23"/>
    </location>
</feature>
<comment type="similarity">
    <text evidence="9">Belongs to the KdpA family.</text>
</comment>
<dbReference type="PANTHER" id="PTHR30607:SF2">
    <property type="entry name" value="POTASSIUM-TRANSPORTING ATPASE POTASSIUM-BINDING SUBUNIT"/>
    <property type="match status" value="1"/>
</dbReference>
<keyword evidence="6 9" id="KW-1133">Transmembrane helix</keyword>
<dbReference type="GO" id="GO:0030955">
    <property type="term" value="F:potassium ion binding"/>
    <property type="evidence" value="ECO:0007669"/>
    <property type="project" value="UniProtKB-UniRule"/>
</dbReference>
<keyword evidence="1 9" id="KW-0813">Transport</keyword>
<dbReference type="NCBIfam" id="TIGR00680">
    <property type="entry name" value="kdpA"/>
    <property type="match status" value="1"/>
</dbReference>
<keyword evidence="8 9" id="KW-0472">Membrane</keyword>
<evidence type="ECO:0000256" key="9">
    <source>
        <dbReference type="HAMAP-Rule" id="MF_00275"/>
    </source>
</evidence>
<keyword evidence="7 9" id="KW-0406">Ion transport</keyword>
<dbReference type="PANTHER" id="PTHR30607">
    <property type="entry name" value="POTASSIUM-TRANSPORTING ATPASE A CHAIN"/>
    <property type="match status" value="1"/>
</dbReference>
<evidence type="ECO:0000256" key="1">
    <source>
        <dbReference type="ARBA" id="ARBA00022448"/>
    </source>
</evidence>
<feature type="transmembrane region" description="Helical" evidence="9">
    <location>
        <begin position="278"/>
        <end position="296"/>
    </location>
</feature>
<dbReference type="EMBL" id="JAASQV010000001">
    <property type="protein sequence ID" value="NIJ64261.1"/>
    <property type="molecule type" value="Genomic_DNA"/>
</dbReference>
<organism evidence="10 11">
    <name type="scientific">Sphingomonas leidyi</name>
    <dbReference type="NCBI Taxonomy" id="68569"/>
    <lineage>
        <taxon>Bacteria</taxon>
        <taxon>Pseudomonadati</taxon>
        <taxon>Pseudomonadota</taxon>
        <taxon>Alphaproteobacteria</taxon>
        <taxon>Sphingomonadales</taxon>
        <taxon>Sphingomonadaceae</taxon>
        <taxon>Sphingomonas</taxon>
    </lineage>
</organism>
<feature type="transmembrane region" description="Helical" evidence="9">
    <location>
        <begin position="488"/>
        <end position="512"/>
    </location>
</feature>
<feature type="transmembrane region" description="Helical" evidence="9">
    <location>
        <begin position="59"/>
        <end position="78"/>
    </location>
</feature>
<comment type="function">
    <text evidence="9">Part of the high-affinity ATP-driven potassium transport (or Kdp) system, which catalyzes the hydrolysis of ATP coupled with the electrogenic transport of potassium into the cytoplasm. This subunit binds the extracellular potassium ions and delivers the ions to the membrane domain of KdpB through an intramembrane tunnel.</text>
</comment>
<dbReference type="Pfam" id="PF03814">
    <property type="entry name" value="KdpA"/>
    <property type="match status" value="1"/>
</dbReference>
<feature type="transmembrane region" description="Helical" evidence="9">
    <location>
        <begin position="419"/>
        <end position="444"/>
    </location>
</feature>
<keyword evidence="11" id="KW-1185">Reference proteome</keyword>
<dbReference type="Proteomes" id="UP000564677">
    <property type="component" value="Unassembled WGS sequence"/>
</dbReference>
<evidence type="ECO:0000256" key="8">
    <source>
        <dbReference type="ARBA" id="ARBA00023136"/>
    </source>
</evidence>
<sequence>MFNDITQFAIILAIMTGLAVVLGKWMTHLFTAPAHNIVERGTYRILGVDPEEKMSWKRYGMVLLLSNAAMMLLGYLILRLQAFIPGDSLQRASQAPDLAFNTAASFITNTNWQSYAGESSLSNFSQMAVITFLMTVGATTGVAVAGGFIRGLSRKSTGDIGNYWVDFTRVAYRLLIPLCFVMALIYVWQGMPQTLTADTVVTTLEGAKQQIILGPVASFETIKHIGTNGGGFFSMNAAHPFENPTALTNTLHILSMLLIPSALTYVFGAMIMRRRQGWAIFAAFLVMFLGFLTLTYSSEQAGNPMLASMGVDQAQTAYQAGGNMEGKELRFGIAQTSMFVTTTTAATTGSVDSMHSSLTPLGGFVPLAQMMLNNVFGGDGVGLINLITYAILTVFLVGMMIGRTPEFLGKKIEAREMKFVMLAVLAHPFSILGFTALACITPSVMASLANSGPHAFSEVLYAYTSGTANNGSAFAGLNANTPFFNTTIGLAMLVGRYLTLLPMLAVAGVLAAKKAVPAGPGTLSTSTPLFTGLLVFVILVVGGLTFLPALALGPIVEHLLMLSGTTF</sequence>
<comment type="subunit">
    <text evidence="9">The system is composed of three essential subunits: KdpA, KdpB and KdpC.</text>
</comment>
<feature type="transmembrane region" description="Helical" evidence="9">
    <location>
        <begin position="127"/>
        <end position="149"/>
    </location>
</feature>
<evidence type="ECO:0000256" key="2">
    <source>
        <dbReference type="ARBA" id="ARBA00022475"/>
    </source>
</evidence>
<reference evidence="10 11" key="1">
    <citation type="submission" date="2020-03" db="EMBL/GenBank/DDBJ databases">
        <title>Genomic Encyclopedia of Type Strains, Phase IV (KMG-IV): sequencing the most valuable type-strain genomes for metagenomic binning, comparative biology and taxonomic classification.</title>
        <authorList>
            <person name="Goeker M."/>
        </authorList>
    </citation>
    <scope>NUCLEOTIDE SEQUENCE [LARGE SCALE GENOMIC DNA]</scope>
    <source>
        <strain evidence="10 11">DSM 4733</strain>
    </source>
</reference>
<dbReference type="AlphaFoldDB" id="A0A7X5UYY6"/>
<comment type="caution">
    <text evidence="10">The sequence shown here is derived from an EMBL/GenBank/DDBJ whole genome shotgun (WGS) entry which is preliminary data.</text>
</comment>
<gene>
    <name evidence="9" type="primary">kdpA</name>
    <name evidence="10" type="ORF">FHR20_001192</name>
</gene>
<comment type="subcellular location">
    <subcellularLocation>
        <location evidence="9">Cell membrane</location>
        <topology evidence="9">Multi-pass membrane protein</topology>
    </subcellularLocation>
</comment>
<keyword evidence="5 9" id="KW-0630">Potassium</keyword>
<name>A0A7X5UYY6_9SPHN</name>
<feature type="transmembrane region" description="Helical" evidence="9">
    <location>
        <begin position="380"/>
        <end position="398"/>
    </location>
</feature>
<evidence type="ECO:0000313" key="11">
    <source>
        <dbReference type="Proteomes" id="UP000564677"/>
    </source>
</evidence>
<evidence type="ECO:0000313" key="10">
    <source>
        <dbReference type="EMBL" id="NIJ64261.1"/>
    </source>
</evidence>
<feature type="transmembrane region" description="Helical" evidence="9">
    <location>
        <begin position="251"/>
        <end position="271"/>
    </location>
</feature>
<keyword evidence="4 9" id="KW-0812">Transmembrane</keyword>
<feature type="transmembrane region" description="Helical" evidence="9">
    <location>
        <begin position="533"/>
        <end position="556"/>
    </location>
</feature>
<dbReference type="GO" id="GO:0005886">
    <property type="term" value="C:plasma membrane"/>
    <property type="evidence" value="ECO:0007669"/>
    <property type="project" value="UniProtKB-SubCell"/>
</dbReference>
<dbReference type="PIRSF" id="PIRSF001294">
    <property type="entry name" value="K_ATPaseA"/>
    <property type="match status" value="1"/>
</dbReference>
<accession>A0A7X5UYY6</accession>
<evidence type="ECO:0000256" key="6">
    <source>
        <dbReference type="ARBA" id="ARBA00022989"/>
    </source>
</evidence>
<evidence type="ECO:0000256" key="5">
    <source>
        <dbReference type="ARBA" id="ARBA00022958"/>
    </source>
</evidence>